<evidence type="ECO:0000256" key="4">
    <source>
        <dbReference type="PROSITE-ProRule" id="PRU00339"/>
    </source>
</evidence>
<dbReference type="SUPFAM" id="SSF48452">
    <property type="entry name" value="TPR-like"/>
    <property type="match status" value="1"/>
</dbReference>
<keyword evidence="5" id="KW-0812">Transmembrane</keyword>
<dbReference type="InterPro" id="IPR013105">
    <property type="entry name" value="TPR_2"/>
</dbReference>
<keyword evidence="6" id="KW-1185">Reference proteome</keyword>
<keyword evidence="2" id="KW-0677">Repeat</keyword>
<dbReference type="PANTHER" id="PTHR21405:SF0">
    <property type="entry name" value="TETRATRICOPEPTIDE REPEAT PROTEIN 36"/>
    <property type="match status" value="1"/>
</dbReference>
<dbReference type="Proteomes" id="UP000813463">
    <property type="component" value="Chromosome 3"/>
</dbReference>
<comment type="similarity">
    <text evidence="1">Belongs to the TTC36 family.</text>
</comment>
<dbReference type="InterPro" id="IPR038906">
    <property type="entry name" value="TTC36"/>
</dbReference>
<dbReference type="AlphaFoldDB" id="A0A9R0IQJ1"/>
<evidence type="ECO:0000256" key="2">
    <source>
        <dbReference type="ARBA" id="ARBA00022737"/>
    </source>
</evidence>
<evidence type="ECO:0000313" key="6">
    <source>
        <dbReference type="Proteomes" id="UP000813463"/>
    </source>
</evidence>
<dbReference type="RefSeq" id="XP_021852424.2">
    <property type="nucleotide sequence ID" value="XM_021996732.2"/>
</dbReference>
<evidence type="ECO:0000256" key="5">
    <source>
        <dbReference type="SAM" id="Phobius"/>
    </source>
</evidence>
<accession>A0A9R0IQJ1</accession>
<keyword evidence="3 4" id="KW-0802">TPR repeat</keyword>
<dbReference type="SMART" id="SM00028">
    <property type="entry name" value="TPR"/>
    <property type="match status" value="1"/>
</dbReference>
<gene>
    <name evidence="7" type="primary">LOC110791964</name>
</gene>
<dbReference type="Gene3D" id="1.25.40.10">
    <property type="entry name" value="Tetratricopeptide repeat domain"/>
    <property type="match status" value="1"/>
</dbReference>
<reference evidence="6" key="1">
    <citation type="journal article" date="2021" name="Nat. Commun.">
        <title>Genomic analyses provide insights into spinach domestication and the genetic basis of agronomic traits.</title>
        <authorList>
            <person name="Cai X."/>
            <person name="Sun X."/>
            <person name="Xu C."/>
            <person name="Sun H."/>
            <person name="Wang X."/>
            <person name="Ge C."/>
            <person name="Zhang Z."/>
            <person name="Wang Q."/>
            <person name="Fei Z."/>
            <person name="Jiao C."/>
            <person name="Wang Q."/>
        </authorList>
    </citation>
    <scope>NUCLEOTIDE SEQUENCE [LARGE SCALE GENOMIC DNA]</scope>
    <source>
        <strain evidence="6">cv. Varoflay</strain>
    </source>
</reference>
<sequence length="214" mass="23478">MQMLSSETVIQIAFLLLTLAIFLVIYNLPKKAFSKLRSNSRAASQANRHFLNGAQLLSRARSTRHRANAESLAKHAVAEADIALSLLPRDAASLILRALALDVLGRRTSALRSLDAALSPPTSKSLSGRERGDALVKRAELQLAVNRRRRIDSALSDLVEAVSLTRDNPKGFCLLGQCYEIKGMKEEACEAFREALKVEPESTVAREGLDRLKS</sequence>
<proteinExistence type="inferred from homology"/>
<feature type="repeat" description="TPR" evidence="4">
    <location>
        <begin position="169"/>
        <end position="202"/>
    </location>
</feature>
<keyword evidence="5" id="KW-0472">Membrane</keyword>
<dbReference type="Pfam" id="PF07719">
    <property type="entry name" value="TPR_2"/>
    <property type="match status" value="1"/>
</dbReference>
<dbReference type="PROSITE" id="PS50005">
    <property type="entry name" value="TPR"/>
    <property type="match status" value="1"/>
</dbReference>
<evidence type="ECO:0000256" key="1">
    <source>
        <dbReference type="ARBA" id="ARBA00006995"/>
    </source>
</evidence>
<feature type="transmembrane region" description="Helical" evidence="5">
    <location>
        <begin position="12"/>
        <end position="29"/>
    </location>
</feature>
<keyword evidence="5" id="KW-1133">Transmembrane helix</keyword>
<evidence type="ECO:0000256" key="3">
    <source>
        <dbReference type="ARBA" id="ARBA00022803"/>
    </source>
</evidence>
<dbReference type="InterPro" id="IPR011990">
    <property type="entry name" value="TPR-like_helical_dom_sf"/>
</dbReference>
<dbReference type="KEGG" id="soe:110791964"/>
<dbReference type="GeneID" id="110791964"/>
<organism evidence="6 7">
    <name type="scientific">Spinacia oleracea</name>
    <name type="common">Spinach</name>
    <dbReference type="NCBI Taxonomy" id="3562"/>
    <lineage>
        <taxon>Eukaryota</taxon>
        <taxon>Viridiplantae</taxon>
        <taxon>Streptophyta</taxon>
        <taxon>Embryophyta</taxon>
        <taxon>Tracheophyta</taxon>
        <taxon>Spermatophyta</taxon>
        <taxon>Magnoliopsida</taxon>
        <taxon>eudicotyledons</taxon>
        <taxon>Gunneridae</taxon>
        <taxon>Pentapetalae</taxon>
        <taxon>Caryophyllales</taxon>
        <taxon>Chenopodiaceae</taxon>
        <taxon>Chenopodioideae</taxon>
        <taxon>Anserineae</taxon>
        <taxon>Spinacia</taxon>
    </lineage>
</organism>
<reference evidence="7" key="2">
    <citation type="submission" date="2025-08" db="UniProtKB">
        <authorList>
            <consortium name="RefSeq"/>
        </authorList>
    </citation>
    <scope>IDENTIFICATION</scope>
    <source>
        <tissue evidence="7">Leaf</tissue>
    </source>
</reference>
<evidence type="ECO:0000313" key="7">
    <source>
        <dbReference type="RefSeq" id="XP_021852424.2"/>
    </source>
</evidence>
<name>A0A9R0IQJ1_SPIOL</name>
<dbReference type="InterPro" id="IPR019734">
    <property type="entry name" value="TPR_rpt"/>
</dbReference>
<dbReference type="PANTHER" id="PTHR21405">
    <property type="entry name" value="CDNA SEQUENCE BC021608"/>
    <property type="match status" value="1"/>
</dbReference>
<protein>
    <submittedName>
        <fullName evidence="7">Uncharacterized protein</fullName>
    </submittedName>
</protein>